<protein>
    <submittedName>
        <fullName evidence="1">Uncharacterized protein</fullName>
    </submittedName>
</protein>
<evidence type="ECO:0000313" key="1">
    <source>
        <dbReference type="EMBL" id="MPM24527.1"/>
    </source>
</evidence>
<reference evidence="1" key="1">
    <citation type="submission" date="2019-08" db="EMBL/GenBank/DDBJ databases">
        <authorList>
            <person name="Kucharzyk K."/>
            <person name="Murdoch R.W."/>
            <person name="Higgins S."/>
            <person name="Loffler F."/>
        </authorList>
    </citation>
    <scope>NUCLEOTIDE SEQUENCE</scope>
</reference>
<proteinExistence type="predicted"/>
<gene>
    <name evidence="1" type="ORF">SDC9_71010</name>
</gene>
<name>A0A644Y8N4_9ZZZZ</name>
<comment type="caution">
    <text evidence="1">The sequence shown here is derived from an EMBL/GenBank/DDBJ whole genome shotgun (WGS) entry which is preliminary data.</text>
</comment>
<accession>A0A644Y8N4</accession>
<organism evidence="1">
    <name type="scientific">bioreactor metagenome</name>
    <dbReference type="NCBI Taxonomy" id="1076179"/>
    <lineage>
        <taxon>unclassified sequences</taxon>
        <taxon>metagenomes</taxon>
        <taxon>ecological metagenomes</taxon>
    </lineage>
</organism>
<dbReference type="AlphaFoldDB" id="A0A644Y8N4"/>
<dbReference type="EMBL" id="VSSQ01004282">
    <property type="protein sequence ID" value="MPM24527.1"/>
    <property type="molecule type" value="Genomic_DNA"/>
</dbReference>
<sequence>MTDDRVGSKLAALLGTLKPKTKEPVSAKVLNTWIAQAKVSSATRPRVDGLAG</sequence>